<reference evidence="1 2" key="1">
    <citation type="journal article" date="2024" name="J Genomics">
        <title>Draft genome sequencing and assembly of Favolaschia claudopus CIRM-BRFM 2984 isolated from oak limbs.</title>
        <authorList>
            <person name="Navarro D."/>
            <person name="Drula E."/>
            <person name="Chaduli D."/>
            <person name="Cazenave R."/>
            <person name="Ahrendt S."/>
            <person name="Wang J."/>
            <person name="Lipzen A."/>
            <person name="Daum C."/>
            <person name="Barry K."/>
            <person name="Grigoriev I.V."/>
            <person name="Favel A."/>
            <person name="Rosso M.N."/>
            <person name="Martin F."/>
        </authorList>
    </citation>
    <scope>NUCLEOTIDE SEQUENCE [LARGE SCALE GENOMIC DNA]</scope>
    <source>
        <strain evidence="1 2">CIRM-BRFM 2984</strain>
    </source>
</reference>
<dbReference type="EMBL" id="JAWWNJ010000212">
    <property type="protein sequence ID" value="KAK6971434.1"/>
    <property type="molecule type" value="Genomic_DNA"/>
</dbReference>
<name>A0AAV9Z4M6_9AGAR</name>
<dbReference type="Proteomes" id="UP001362999">
    <property type="component" value="Unassembled WGS sequence"/>
</dbReference>
<evidence type="ECO:0000313" key="2">
    <source>
        <dbReference type="Proteomes" id="UP001362999"/>
    </source>
</evidence>
<organism evidence="1 2">
    <name type="scientific">Favolaschia claudopus</name>
    <dbReference type="NCBI Taxonomy" id="2862362"/>
    <lineage>
        <taxon>Eukaryota</taxon>
        <taxon>Fungi</taxon>
        <taxon>Dikarya</taxon>
        <taxon>Basidiomycota</taxon>
        <taxon>Agaricomycotina</taxon>
        <taxon>Agaricomycetes</taxon>
        <taxon>Agaricomycetidae</taxon>
        <taxon>Agaricales</taxon>
        <taxon>Marasmiineae</taxon>
        <taxon>Mycenaceae</taxon>
        <taxon>Favolaschia</taxon>
    </lineage>
</organism>
<accession>A0AAV9Z4M6</accession>
<protein>
    <submittedName>
        <fullName evidence="1">Uncharacterized protein</fullName>
    </submittedName>
</protein>
<comment type="caution">
    <text evidence="1">The sequence shown here is derived from an EMBL/GenBank/DDBJ whole genome shotgun (WGS) entry which is preliminary data.</text>
</comment>
<evidence type="ECO:0000313" key="1">
    <source>
        <dbReference type="EMBL" id="KAK6971434.1"/>
    </source>
</evidence>
<proteinExistence type="predicted"/>
<dbReference type="AlphaFoldDB" id="A0AAV9Z4M6"/>
<gene>
    <name evidence="1" type="ORF">R3P38DRAFT_2587174</name>
</gene>
<sequence length="81" mass="9038">VPHKYVKRLYESVVIPKMTYGLDTWFCPISTSLGSNTRRGSVGFAKHLDKVQRLAAILITALWLVVGNVCDRDIVTNPHVA</sequence>
<keyword evidence="2" id="KW-1185">Reference proteome</keyword>
<feature type="non-terminal residue" evidence="1">
    <location>
        <position position="1"/>
    </location>
</feature>